<accession>B8KUQ5</accession>
<name>B8KUQ5_9GAMM</name>
<dbReference type="GO" id="GO:0005829">
    <property type="term" value="C:cytosol"/>
    <property type="evidence" value="ECO:0007669"/>
    <property type="project" value="TreeGrafter"/>
</dbReference>
<reference evidence="6" key="1">
    <citation type="journal article" date="2013" name="BMC Microbiol.">
        <title>Taxonomy and evolution of bacteriochlorophyll a-containing members of the OM60/NOR5 clade of marine gammaproteobacteria: description of Luminiphilus syltensis gen. nov., sp. nov., reclassification of Haliea rubra as Pseudohaliea rubra gen. nov., comb. nov., and emendation of Chromatocurvus halotolerans.</title>
        <authorList>
            <person name="Spring S."/>
            <person name="Riedel T."/>
            <person name="Sproer C."/>
            <person name="Yan S."/>
            <person name="Harder J."/>
            <person name="Fuchs B.M."/>
        </authorList>
    </citation>
    <scope>NUCLEOTIDE SEQUENCE [LARGE SCALE GENOMIC DNA]</scope>
    <source>
        <strain evidence="6">NOR51-B</strain>
    </source>
</reference>
<keyword evidence="1 5" id="KW-0436">Ligase</keyword>
<dbReference type="InterPro" id="IPR006195">
    <property type="entry name" value="aa-tRNA-synth_II"/>
</dbReference>
<dbReference type="AlphaFoldDB" id="B8KUQ5"/>
<dbReference type="NCBIfam" id="TIGR00462">
    <property type="entry name" value="genX"/>
    <property type="match status" value="1"/>
</dbReference>
<dbReference type="GO" id="GO:0000049">
    <property type="term" value="F:tRNA binding"/>
    <property type="evidence" value="ECO:0007669"/>
    <property type="project" value="TreeGrafter"/>
</dbReference>
<evidence type="ECO:0000256" key="2">
    <source>
        <dbReference type="ARBA" id="ARBA00022741"/>
    </source>
</evidence>
<sequence>MEVETPLLASAGVTDPALEPIRVPCADGERFLQTSPEYAMKRLLAAGSGDIFQICKAFRAAEVGRRHNPEYTLLEWYRTGIDHYQLLREVAELLLTLLPHQRWQVWPYATLFEELLAINPFDAEVAVLETIAREQCGEVPPALSRDGWLDLLMSHCIEPAISTWGIVFVVDYPPSQASLARILPRGECCATAARFECYVDGVELANGYWEETDAVELKRRFDDDNARLTAAGQPARCLDPRFMAAMASGLPDCAGVALGLDRLLACQLGTRNLSGILAFDWHRS</sequence>
<dbReference type="Proteomes" id="UP000004699">
    <property type="component" value="Unassembled WGS sequence"/>
</dbReference>
<evidence type="ECO:0000259" key="4">
    <source>
        <dbReference type="PROSITE" id="PS50862"/>
    </source>
</evidence>
<proteinExistence type="predicted"/>
<dbReference type="HOGENOM" id="CLU_008255_1_1_6"/>
<organism evidence="5 6">
    <name type="scientific">Luminiphilus syltensis NOR5-1B</name>
    <dbReference type="NCBI Taxonomy" id="565045"/>
    <lineage>
        <taxon>Bacteria</taxon>
        <taxon>Pseudomonadati</taxon>
        <taxon>Pseudomonadota</taxon>
        <taxon>Gammaproteobacteria</taxon>
        <taxon>Cellvibrionales</taxon>
        <taxon>Halieaceae</taxon>
        <taxon>Luminiphilus</taxon>
    </lineage>
</organism>
<dbReference type="EC" id="6.1.1.6" evidence="5"/>
<dbReference type="Pfam" id="PF00152">
    <property type="entry name" value="tRNA-synt_2"/>
    <property type="match status" value="1"/>
</dbReference>
<dbReference type="PANTHER" id="PTHR42918">
    <property type="entry name" value="LYSYL-TRNA SYNTHETASE"/>
    <property type="match status" value="1"/>
</dbReference>
<keyword evidence="5" id="KW-0030">Aminoacyl-tRNA synthetase</keyword>
<dbReference type="EMBL" id="DS999411">
    <property type="protein sequence ID" value="EED35280.1"/>
    <property type="molecule type" value="Genomic_DNA"/>
</dbReference>
<keyword evidence="2" id="KW-0547">Nucleotide-binding</keyword>
<dbReference type="SUPFAM" id="SSF55681">
    <property type="entry name" value="Class II aaRS and biotin synthetases"/>
    <property type="match status" value="1"/>
</dbReference>
<dbReference type="eggNOG" id="COG2269">
    <property type="taxonomic scope" value="Bacteria"/>
</dbReference>
<dbReference type="InterPro" id="IPR004364">
    <property type="entry name" value="Aa-tRNA-synt_II"/>
</dbReference>
<protein>
    <submittedName>
        <fullName evidence="5">Lysyl-tRNA synthetase</fullName>
        <ecNumber evidence="5">6.1.1.6</ecNumber>
    </submittedName>
</protein>
<dbReference type="GO" id="GO:0006430">
    <property type="term" value="P:lysyl-tRNA aminoacylation"/>
    <property type="evidence" value="ECO:0007669"/>
    <property type="project" value="InterPro"/>
</dbReference>
<evidence type="ECO:0000313" key="5">
    <source>
        <dbReference type="EMBL" id="EED35280.1"/>
    </source>
</evidence>
<gene>
    <name evidence="5" type="primary">yjeA</name>
    <name evidence="5" type="ORF">NOR51B_1225</name>
</gene>
<dbReference type="GO" id="GO:0004824">
    <property type="term" value="F:lysine-tRNA ligase activity"/>
    <property type="evidence" value="ECO:0007669"/>
    <property type="project" value="UniProtKB-EC"/>
</dbReference>
<feature type="domain" description="Aminoacyl-transfer RNA synthetases class-II family profile" evidence="4">
    <location>
        <begin position="1"/>
        <end position="284"/>
    </location>
</feature>
<dbReference type="PANTHER" id="PTHR42918:SF6">
    <property type="entry name" value="ELONGATION FACTOR P--(R)-BETA-LYSINE LIGASE"/>
    <property type="match status" value="1"/>
</dbReference>
<keyword evidence="3" id="KW-0067">ATP-binding</keyword>
<evidence type="ECO:0000256" key="3">
    <source>
        <dbReference type="ARBA" id="ARBA00022840"/>
    </source>
</evidence>
<dbReference type="Gene3D" id="3.30.930.10">
    <property type="entry name" value="Bira Bifunctional Protein, Domain 2"/>
    <property type="match status" value="1"/>
</dbReference>
<evidence type="ECO:0000313" key="6">
    <source>
        <dbReference type="Proteomes" id="UP000004699"/>
    </source>
</evidence>
<dbReference type="InterPro" id="IPR045864">
    <property type="entry name" value="aa-tRNA-synth_II/BPL/LPL"/>
</dbReference>
<dbReference type="NCBIfam" id="NF006828">
    <property type="entry name" value="PRK09350.1"/>
    <property type="match status" value="1"/>
</dbReference>
<evidence type="ECO:0000256" key="1">
    <source>
        <dbReference type="ARBA" id="ARBA00022598"/>
    </source>
</evidence>
<dbReference type="PROSITE" id="PS50862">
    <property type="entry name" value="AA_TRNA_LIGASE_II"/>
    <property type="match status" value="1"/>
</dbReference>
<dbReference type="GO" id="GO:0005524">
    <property type="term" value="F:ATP binding"/>
    <property type="evidence" value="ECO:0007669"/>
    <property type="project" value="UniProtKB-KW"/>
</dbReference>
<dbReference type="STRING" id="565045.NOR51B_1225"/>
<keyword evidence="6" id="KW-1185">Reference proteome</keyword>
<dbReference type="InterPro" id="IPR004525">
    <property type="entry name" value="EpmA"/>
</dbReference>